<dbReference type="AlphaFoldDB" id="F4QCF1"/>
<dbReference type="Proteomes" id="UP000007797">
    <property type="component" value="Unassembled WGS sequence"/>
</dbReference>
<name>F4QCF1_CACFS</name>
<dbReference type="GeneID" id="14866162"/>
<dbReference type="SUPFAM" id="SSF52058">
    <property type="entry name" value="L domain-like"/>
    <property type="match status" value="1"/>
</dbReference>
<protein>
    <submittedName>
        <fullName evidence="1">Uncharacterized protein</fullName>
    </submittedName>
</protein>
<keyword evidence="2" id="KW-1185">Reference proteome</keyword>
<organism evidence="1 2">
    <name type="scientific">Cavenderia fasciculata</name>
    <name type="common">Slime mold</name>
    <name type="synonym">Dictyostelium fasciculatum</name>
    <dbReference type="NCBI Taxonomy" id="261658"/>
    <lineage>
        <taxon>Eukaryota</taxon>
        <taxon>Amoebozoa</taxon>
        <taxon>Evosea</taxon>
        <taxon>Eumycetozoa</taxon>
        <taxon>Dictyostelia</taxon>
        <taxon>Acytosteliales</taxon>
        <taxon>Cavenderiaceae</taxon>
        <taxon>Cavenderia</taxon>
    </lineage>
</organism>
<accession>F4QCF1</accession>
<dbReference type="InterPro" id="IPR032675">
    <property type="entry name" value="LRR_dom_sf"/>
</dbReference>
<dbReference type="EMBL" id="GL883029">
    <property type="protein sequence ID" value="EGG13586.1"/>
    <property type="molecule type" value="Genomic_DNA"/>
</dbReference>
<sequence length="907" mass="105837">MFCRRQAGPSYYISPPGPHAITRTTFRYDNERELRQLNRGELEDKGRQRKVPLIHDSSDQLINDILLTNRLKIINDTMNDYNQGALEYTLPWPIIQCILTYASQYNSRCTCVNRDELKKTVQSIRLYNTGEVDHQHQLVLHANMMTQGDIKQHSLTRDQLCPLHQFNLDQGYEPSFVLCHQSFNRNVPREGFRWMRSMALLSKRIFAFISTTLFTNIVMDPTADTWSHITNNYCIIKQPKILTLVSPSSDTQLFFTNKSQSSSSSSQFLKNVEKIYINNPHLVEKVSTIESLVNLTPSLRSITINCYIEQSVLIDLFKGPLKSITSINVAQERIEFRNFIQPTSCLTKIILPSPFDWNSDLDVVSLSKSNISTLKTNHVDFLDYNKIESLKKLILFSKTDVCQDQFNHYNSIGFDYFGSSFSVQSNTKKLIYFKKDEPHYHCNMNIGININNNNNNNNIQIDQEFIQINVFSLLSTINTSYSNSVLPKPIIHKIIGMTWKLRERCTCVYEKETIQKWIKIGYDILKDEQELDRFNQMKNNCPTHFSHTQPYQPLTYDLKSSNRSKLQLALINKDLFKYITNNCFSVVNIEHFGDSSSIQHINNPYCVAFKQFTTIKGNNSESLINFKDNHLPHITKVILNNNNIQSIFKLLPNLTSISMKFTEPTRFDATDLCHLKHLTKLDISKNRETSIKKGAQLFNEIKDLPIKKLCISNWTRGFRNQVPELSTQFIQSITKISADILISFEITFPNLNHVVIDSWFTTSKFKVPKTVTKITSYHSRIEFLVHNRSVRTFKFKNLLENICRGQLDLFLKTISSIEYFHIQTLVYSANHSFHVPSDLYDDFKYQIDYSRTRLDYNNSFQYLKLSRIDDPAPTKFELYRKSVHDKIMKKLQTILLSLKNFKDWWFK</sequence>
<dbReference type="RefSeq" id="XP_004350290.1">
    <property type="nucleotide sequence ID" value="XM_004350240.1"/>
</dbReference>
<proteinExistence type="predicted"/>
<gene>
    <name evidence="1" type="ORF">DFA_11347</name>
</gene>
<dbReference type="KEGG" id="dfa:DFA_11347"/>
<dbReference type="Gene3D" id="3.80.10.10">
    <property type="entry name" value="Ribonuclease Inhibitor"/>
    <property type="match status" value="1"/>
</dbReference>
<evidence type="ECO:0000313" key="1">
    <source>
        <dbReference type="EMBL" id="EGG13586.1"/>
    </source>
</evidence>
<reference evidence="2" key="1">
    <citation type="journal article" date="2011" name="Genome Res.">
        <title>Phylogeny-wide analysis of social amoeba genomes highlights ancient origins for complex intercellular communication.</title>
        <authorList>
            <person name="Heidel A.J."/>
            <person name="Lawal H.M."/>
            <person name="Felder M."/>
            <person name="Schilde C."/>
            <person name="Helps N.R."/>
            <person name="Tunggal B."/>
            <person name="Rivero F."/>
            <person name="John U."/>
            <person name="Schleicher M."/>
            <person name="Eichinger L."/>
            <person name="Platzer M."/>
            <person name="Noegel A.A."/>
            <person name="Schaap P."/>
            <person name="Gloeckner G."/>
        </authorList>
    </citation>
    <scope>NUCLEOTIDE SEQUENCE [LARGE SCALE GENOMIC DNA]</scope>
    <source>
        <strain evidence="2">SH3</strain>
    </source>
</reference>
<evidence type="ECO:0000313" key="2">
    <source>
        <dbReference type="Proteomes" id="UP000007797"/>
    </source>
</evidence>